<evidence type="ECO:0000313" key="12">
    <source>
        <dbReference type="Proteomes" id="UP000007800"/>
    </source>
</evidence>
<dbReference type="PANTHER" id="PTHR43399:SF4">
    <property type="entry name" value="CELL WALL-ASSOCIATED PROTEASE"/>
    <property type="match status" value="1"/>
</dbReference>
<organism evidence="12">
    <name type="scientific">Perkinsus marinus (strain ATCC 50983 / TXsc)</name>
    <dbReference type="NCBI Taxonomy" id="423536"/>
    <lineage>
        <taxon>Eukaryota</taxon>
        <taxon>Sar</taxon>
        <taxon>Alveolata</taxon>
        <taxon>Perkinsozoa</taxon>
        <taxon>Perkinsea</taxon>
        <taxon>Perkinsida</taxon>
        <taxon>Perkinsidae</taxon>
        <taxon>Perkinsus</taxon>
    </lineage>
</organism>
<dbReference type="SUPFAM" id="SSF52743">
    <property type="entry name" value="Subtilisin-like"/>
    <property type="match status" value="1"/>
</dbReference>
<dbReference type="InParanoid" id="C5KYJ0"/>
<reference evidence="11 12" key="1">
    <citation type="submission" date="2008-07" db="EMBL/GenBank/DDBJ databases">
        <authorList>
            <person name="El-Sayed N."/>
            <person name="Caler E."/>
            <person name="Inman J."/>
            <person name="Amedeo P."/>
            <person name="Hass B."/>
            <person name="Wortman J."/>
        </authorList>
    </citation>
    <scope>NUCLEOTIDE SEQUENCE [LARGE SCALE GENOMIC DNA]</scope>
    <source>
        <strain evidence="12">ATCC 50983 / TXsc</strain>
    </source>
</reference>
<dbReference type="AlphaFoldDB" id="C5KYJ0"/>
<dbReference type="EMBL" id="GG677422">
    <property type="protein sequence ID" value="EER10425.1"/>
    <property type="molecule type" value="Genomic_DNA"/>
</dbReference>
<accession>C5KYJ0</accession>
<keyword evidence="4 8" id="KW-0720">Serine protease</keyword>
<dbReference type="GeneID" id="9038299"/>
<feature type="signal peptide" evidence="9">
    <location>
        <begin position="1"/>
        <end position="21"/>
    </location>
</feature>
<sequence length="466" mass="48502">MFQRSAFLSTLLTYVITCGEGASDRTLLKISYRGAPLDIRLVPTMISQAAAVSGEGASFLSQDDHECERCFGLDGMIYDLRAVGVQIVESTCSVGYEQILNYLRKARAILGIQFYCEPDSVVTISPINGPIKASETCTGGNPVLGTNDPGSSCQRNLEVINIGQAWRYAREAKRELKDIVLAISDTGVDMTHPDLVGQFWKSPKDGSIGYNFITNSIDVTDDNGHGTHCAGNAAAHTNNSIGIAGLANINGSAPKVKLMILKFLDAGGGGSYSGAVRALNFAVENGATVSSHSYGGGSSDIVRIAFENAAAAGHITVAAAGNEGASLEAFPTYPCCLAKNIPSMICVAASTSNPSESITLAGFSNAGSVTKVAAPGVNIYSTIPVNTYGYKSGTSMSTPTVAGVAALLATLGLVGEDITNAIVASRKIGVPNQFNLRDIGELDALNATHIAIDSIRRMASEATEAP</sequence>
<evidence type="ECO:0000259" key="10">
    <source>
        <dbReference type="Pfam" id="PF00082"/>
    </source>
</evidence>
<dbReference type="InterPro" id="IPR023828">
    <property type="entry name" value="Peptidase_S8_Ser-AS"/>
</dbReference>
<dbReference type="PRINTS" id="PR00723">
    <property type="entry name" value="SUBTILISIN"/>
</dbReference>
<feature type="active site" description="Charge relay system" evidence="8">
    <location>
        <position position="225"/>
    </location>
</feature>
<feature type="active site" description="Charge relay system" evidence="8">
    <location>
        <position position="395"/>
    </location>
</feature>
<keyword evidence="2 8" id="KW-0645">Protease</keyword>
<keyword evidence="12" id="KW-1185">Reference proteome</keyword>
<keyword evidence="3 8" id="KW-0378">Hydrolase</keyword>
<dbReference type="EC" id="3.4.21.62" evidence="7"/>
<evidence type="ECO:0000256" key="2">
    <source>
        <dbReference type="ARBA" id="ARBA00022670"/>
    </source>
</evidence>
<evidence type="ECO:0000256" key="6">
    <source>
        <dbReference type="ARBA" id="ARBA00023529"/>
    </source>
</evidence>
<comment type="similarity">
    <text evidence="1 8">Belongs to the peptidase S8 family.</text>
</comment>
<dbReference type="InterPro" id="IPR022398">
    <property type="entry name" value="Peptidase_S8_His-AS"/>
</dbReference>
<gene>
    <name evidence="11" type="ORF">Pmar_PMAR023799</name>
</gene>
<keyword evidence="5" id="KW-0865">Zymogen</keyword>
<dbReference type="OrthoDB" id="206201at2759"/>
<dbReference type="PROSITE" id="PS51892">
    <property type="entry name" value="SUBTILASE"/>
    <property type="match status" value="1"/>
</dbReference>
<evidence type="ECO:0000313" key="11">
    <source>
        <dbReference type="EMBL" id="EER10425.1"/>
    </source>
</evidence>
<dbReference type="Gene3D" id="3.40.50.200">
    <property type="entry name" value="Peptidase S8/S53 domain"/>
    <property type="match status" value="1"/>
</dbReference>
<dbReference type="InterPro" id="IPR000209">
    <property type="entry name" value="Peptidase_S8/S53_dom"/>
</dbReference>
<evidence type="ECO:0000256" key="1">
    <source>
        <dbReference type="ARBA" id="ARBA00011073"/>
    </source>
</evidence>
<dbReference type="InterPro" id="IPR051048">
    <property type="entry name" value="Peptidase_S8/S53_subtilisin"/>
</dbReference>
<dbReference type="Proteomes" id="UP000007800">
    <property type="component" value="Unassembled WGS sequence"/>
</dbReference>
<feature type="domain" description="Peptidase S8/S53" evidence="10">
    <location>
        <begin position="177"/>
        <end position="409"/>
    </location>
</feature>
<feature type="chain" id="PRO_5002952176" description="subtilisin" evidence="9">
    <location>
        <begin position="22"/>
        <end position="466"/>
    </location>
</feature>
<dbReference type="GO" id="GO:0004252">
    <property type="term" value="F:serine-type endopeptidase activity"/>
    <property type="evidence" value="ECO:0007669"/>
    <property type="project" value="UniProtKB-UniRule"/>
</dbReference>
<proteinExistence type="inferred from homology"/>
<keyword evidence="9" id="KW-0732">Signal</keyword>
<dbReference type="InterPro" id="IPR015500">
    <property type="entry name" value="Peptidase_S8_subtilisin-rel"/>
</dbReference>
<protein>
    <recommendedName>
        <fullName evidence="7">subtilisin</fullName>
        <ecNumber evidence="7">3.4.21.62</ecNumber>
    </recommendedName>
</protein>
<evidence type="ECO:0000256" key="7">
    <source>
        <dbReference type="ARBA" id="ARBA00023619"/>
    </source>
</evidence>
<comment type="catalytic activity">
    <reaction evidence="6">
        <text>Hydrolysis of proteins with broad specificity for peptide bonds, and a preference for a large uncharged residue in P1. Hydrolyzes peptide amides.</text>
        <dbReference type="EC" id="3.4.21.62"/>
    </reaction>
</comment>
<dbReference type="MEROPS" id="S08.041"/>
<dbReference type="RefSeq" id="XP_002778630.1">
    <property type="nucleotide sequence ID" value="XM_002778584.1"/>
</dbReference>
<name>C5KYJ0_PERM5</name>
<evidence type="ECO:0000256" key="8">
    <source>
        <dbReference type="PROSITE-ProRule" id="PRU01240"/>
    </source>
</evidence>
<evidence type="ECO:0000256" key="9">
    <source>
        <dbReference type="SAM" id="SignalP"/>
    </source>
</evidence>
<dbReference type="PROSITE" id="PS00137">
    <property type="entry name" value="SUBTILASE_HIS"/>
    <property type="match status" value="1"/>
</dbReference>
<dbReference type="Pfam" id="PF00082">
    <property type="entry name" value="Peptidase_S8"/>
    <property type="match status" value="1"/>
</dbReference>
<dbReference type="PANTHER" id="PTHR43399">
    <property type="entry name" value="SUBTILISIN-RELATED"/>
    <property type="match status" value="1"/>
</dbReference>
<dbReference type="GO" id="GO:0006508">
    <property type="term" value="P:proteolysis"/>
    <property type="evidence" value="ECO:0007669"/>
    <property type="project" value="UniProtKB-KW"/>
</dbReference>
<evidence type="ECO:0000256" key="5">
    <source>
        <dbReference type="ARBA" id="ARBA00023145"/>
    </source>
</evidence>
<dbReference type="InterPro" id="IPR036852">
    <property type="entry name" value="Peptidase_S8/S53_dom_sf"/>
</dbReference>
<dbReference type="PROSITE" id="PS00138">
    <property type="entry name" value="SUBTILASE_SER"/>
    <property type="match status" value="1"/>
</dbReference>
<feature type="active site" description="Charge relay system" evidence="8">
    <location>
        <position position="185"/>
    </location>
</feature>
<evidence type="ECO:0000256" key="3">
    <source>
        <dbReference type="ARBA" id="ARBA00022801"/>
    </source>
</evidence>
<evidence type="ECO:0000256" key="4">
    <source>
        <dbReference type="ARBA" id="ARBA00022825"/>
    </source>
</evidence>